<feature type="non-terminal residue" evidence="2">
    <location>
        <position position="1"/>
    </location>
</feature>
<proteinExistence type="predicted"/>
<dbReference type="InterPro" id="IPR052267">
    <property type="entry name" value="N-DRC_Component"/>
</dbReference>
<evidence type="ECO:0000259" key="1">
    <source>
        <dbReference type="Pfam" id="PF00004"/>
    </source>
</evidence>
<keyword evidence="3" id="KW-1185">Reference proteome</keyword>
<reference evidence="2" key="1">
    <citation type="submission" date="2023-07" db="EMBL/GenBank/DDBJ databases">
        <authorList>
            <person name="Stuckert A."/>
        </authorList>
    </citation>
    <scope>NUCLEOTIDE SEQUENCE</scope>
</reference>
<comment type="caution">
    <text evidence="2">The sequence shown here is derived from an EMBL/GenBank/DDBJ whole genome shotgun (WGS) entry which is preliminary data.</text>
</comment>
<dbReference type="SUPFAM" id="SSF52540">
    <property type="entry name" value="P-loop containing nucleoside triphosphate hydrolases"/>
    <property type="match status" value="1"/>
</dbReference>
<protein>
    <recommendedName>
        <fullName evidence="1">ATPase AAA-type core domain-containing protein</fullName>
    </recommendedName>
</protein>
<gene>
    <name evidence="2" type="ORF">RIMI_LOCUS19272262</name>
</gene>
<name>A0ABN9MCW9_9NEOB</name>
<dbReference type="Gene3D" id="3.40.50.300">
    <property type="entry name" value="P-loop containing nucleotide triphosphate hydrolases"/>
    <property type="match status" value="1"/>
</dbReference>
<evidence type="ECO:0000313" key="2">
    <source>
        <dbReference type="EMBL" id="CAJ0964503.1"/>
    </source>
</evidence>
<dbReference type="InterPro" id="IPR027417">
    <property type="entry name" value="P-loop_NTPase"/>
</dbReference>
<dbReference type="EMBL" id="CAUEEQ010061065">
    <property type="protein sequence ID" value="CAJ0964503.1"/>
    <property type="molecule type" value="Genomic_DNA"/>
</dbReference>
<dbReference type="PANTHER" id="PTHR14690">
    <property type="entry name" value="IQ MOTIF CONTAINING WITH AAA DOMAIN 1"/>
    <property type="match status" value="1"/>
</dbReference>
<sequence>YYTAFYGRTKSQHAAFVTVLRKKYANESLWKREKYGLHTDKQCDLREIRSAVREKSRKPKNTLQVARQLQPSIIWIEEAEKMFYKKVPKTEKQLDPKRLKKDLPKLLKSIKSEDRILVVGTSQRPFDAEIKPLSKVYKKIVLVPRPDYAARLVLWKQLISIRVEGTTSLNYSALAKITDGFTPGHMVQAVDMVLSDRRLRQLSQKPLAATEFLGSLSRQEPVYKEEEEAFKVSVP</sequence>
<evidence type="ECO:0000313" key="3">
    <source>
        <dbReference type="Proteomes" id="UP001176940"/>
    </source>
</evidence>
<accession>A0ABN9MCW9</accession>
<dbReference type="Proteomes" id="UP001176940">
    <property type="component" value="Unassembled WGS sequence"/>
</dbReference>
<dbReference type="Pfam" id="PF00004">
    <property type="entry name" value="AAA"/>
    <property type="match status" value="1"/>
</dbReference>
<dbReference type="Gene3D" id="1.10.8.60">
    <property type="match status" value="1"/>
</dbReference>
<feature type="domain" description="ATPase AAA-type core" evidence="1">
    <location>
        <begin position="45"/>
        <end position="129"/>
    </location>
</feature>
<dbReference type="PANTHER" id="PTHR14690:SF0">
    <property type="entry name" value="IQ MOTIF CONTAINING WITH AAA DOMAIN 1"/>
    <property type="match status" value="1"/>
</dbReference>
<organism evidence="2 3">
    <name type="scientific">Ranitomeya imitator</name>
    <name type="common">mimic poison frog</name>
    <dbReference type="NCBI Taxonomy" id="111125"/>
    <lineage>
        <taxon>Eukaryota</taxon>
        <taxon>Metazoa</taxon>
        <taxon>Chordata</taxon>
        <taxon>Craniata</taxon>
        <taxon>Vertebrata</taxon>
        <taxon>Euteleostomi</taxon>
        <taxon>Amphibia</taxon>
        <taxon>Batrachia</taxon>
        <taxon>Anura</taxon>
        <taxon>Neobatrachia</taxon>
        <taxon>Hyloidea</taxon>
        <taxon>Dendrobatidae</taxon>
        <taxon>Dendrobatinae</taxon>
        <taxon>Ranitomeya</taxon>
    </lineage>
</organism>
<dbReference type="InterPro" id="IPR003959">
    <property type="entry name" value="ATPase_AAA_core"/>
</dbReference>